<dbReference type="Proteomes" id="UP000316665">
    <property type="component" value="Chromosome"/>
</dbReference>
<name>A0A4Y6RE45_9BURK</name>
<protein>
    <submittedName>
        <fullName evidence="2">Uncharacterized protein</fullName>
    </submittedName>
</protein>
<keyword evidence="3" id="KW-1185">Reference proteome</keyword>
<dbReference type="EMBL" id="CP041185">
    <property type="protein sequence ID" value="QDG71199.1"/>
    <property type="molecule type" value="Genomic_DNA"/>
</dbReference>
<sequence length="264" mass="28864">MKHLLLALALLQGMAAYAGEVHSNGYTVRFDERIETAPGDLHGATVGRISIVRAADQGLAWQENTPLQPGCGAIAAITVLNDRYVALCGHLGGRHYTHKIIFMQGNSPAMVSVDQFDSPSAVRVGRDGSLAIDVLRRDRFPGELTGPHYFPTVYRLHHDDATFGFIPSVDGDAAERYWQHYRATRQAAPAADVLPELLASLLAAQAGKQSICTELATLAADLQQGQQYEQYDMQGARTLMRKWLYKLPAIGYPAFDTQACPGRI</sequence>
<feature type="chain" id="PRO_5021261114" evidence="1">
    <location>
        <begin position="19"/>
        <end position="264"/>
    </location>
</feature>
<evidence type="ECO:0000313" key="3">
    <source>
        <dbReference type="Proteomes" id="UP000316665"/>
    </source>
</evidence>
<reference evidence="2 3" key="1">
    <citation type="submission" date="2019-06" db="EMBL/GenBank/DDBJ databases">
        <title>Complete genome sequence of Janthinobacterium sp. SNU WT3 isolated from diseased rainbow trout.</title>
        <authorList>
            <person name="Oh W.T."/>
            <person name="Park S.C."/>
        </authorList>
    </citation>
    <scope>NUCLEOTIDE SEQUENCE [LARGE SCALE GENOMIC DNA]</scope>
    <source>
        <strain evidence="2 3">SNU WT3</strain>
    </source>
</reference>
<dbReference type="AlphaFoldDB" id="A0A4Y6RE45"/>
<evidence type="ECO:0000313" key="2">
    <source>
        <dbReference type="EMBL" id="QDG71199.1"/>
    </source>
</evidence>
<dbReference type="RefSeq" id="WP_141170444.1">
    <property type="nucleotide sequence ID" value="NZ_CP041185.1"/>
</dbReference>
<dbReference type="OrthoDB" id="8704115at2"/>
<feature type="signal peptide" evidence="1">
    <location>
        <begin position="1"/>
        <end position="18"/>
    </location>
</feature>
<dbReference type="KEGG" id="jas:FJQ89_12785"/>
<accession>A0A4Y6RE45</accession>
<keyword evidence="1" id="KW-0732">Signal</keyword>
<proteinExistence type="predicted"/>
<organism evidence="2 3">
    <name type="scientific">Janthinobacterium tructae</name>
    <dbReference type="NCBI Taxonomy" id="2590869"/>
    <lineage>
        <taxon>Bacteria</taxon>
        <taxon>Pseudomonadati</taxon>
        <taxon>Pseudomonadota</taxon>
        <taxon>Betaproteobacteria</taxon>
        <taxon>Burkholderiales</taxon>
        <taxon>Oxalobacteraceae</taxon>
        <taxon>Janthinobacterium</taxon>
    </lineage>
</organism>
<gene>
    <name evidence="2" type="ORF">FJQ89_12785</name>
</gene>
<evidence type="ECO:0000256" key="1">
    <source>
        <dbReference type="SAM" id="SignalP"/>
    </source>
</evidence>